<organism evidence="1 2">
    <name type="scientific">Ascobolus immersus RN42</name>
    <dbReference type="NCBI Taxonomy" id="1160509"/>
    <lineage>
        <taxon>Eukaryota</taxon>
        <taxon>Fungi</taxon>
        <taxon>Dikarya</taxon>
        <taxon>Ascomycota</taxon>
        <taxon>Pezizomycotina</taxon>
        <taxon>Pezizomycetes</taxon>
        <taxon>Pezizales</taxon>
        <taxon>Ascobolaceae</taxon>
        <taxon>Ascobolus</taxon>
    </lineage>
</organism>
<sequence>MELALQHTRALVEIHTSSTALAKGRISQDFVPCTDTLRRKKNILGLCRRLVKASTRSYTLNSEKKESRECLSIWLYRNFVDNQNPEFPVRVCTPPCTIFSPILESRAISAILHGIFRFTFGLIRIFYVKLFRPRPFLNVPFGHKIKQAISRW</sequence>
<reference evidence="1 2" key="1">
    <citation type="journal article" date="2018" name="Nat. Ecol. Evol.">
        <title>Pezizomycetes genomes reveal the molecular basis of ectomycorrhizal truffle lifestyle.</title>
        <authorList>
            <person name="Murat C."/>
            <person name="Payen T."/>
            <person name="Noel B."/>
            <person name="Kuo A."/>
            <person name="Morin E."/>
            <person name="Chen J."/>
            <person name="Kohler A."/>
            <person name="Krizsan K."/>
            <person name="Balestrini R."/>
            <person name="Da Silva C."/>
            <person name="Montanini B."/>
            <person name="Hainaut M."/>
            <person name="Levati E."/>
            <person name="Barry K.W."/>
            <person name="Belfiori B."/>
            <person name="Cichocki N."/>
            <person name="Clum A."/>
            <person name="Dockter R.B."/>
            <person name="Fauchery L."/>
            <person name="Guy J."/>
            <person name="Iotti M."/>
            <person name="Le Tacon F."/>
            <person name="Lindquist E.A."/>
            <person name="Lipzen A."/>
            <person name="Malagnac F."/>
            <person name="Mello A."/>
            <person name="Molinier V."/>
            <person name="Miyauchi S."/>
            <person name="Poulain J."/>
            <person name="Riccioni C."/>
            <person name="Rubini A."/>
            <person name="Sitrit Y."/>
            <person name="Splivallo R."/>
            <person name="Traeger S."/>
            <person name="Wang M."/>
            <person name="Zifcakova L."/>
            <person name="Wipf D."/>
            <person name="Zambonelli A."/>
            <person name="Paolocci F."/>
            <person name="Nowrousian M."/>
            <person name="Ottonello S."/>
            <person name="Baldrian P."/>
            <person name="Spatafora J.W."/>
            <person name="Henrissat B."/>
            <person name="Nagy L.G."/>
            <person name="Aury J.M."/>
            <person name="Wincker P."/>
            <person name="Grigoriev I.V."/>
            <person name="Bonfante P."/>
            <person name="Martin F.M."/>
        </authorList>
    </citation>
    <scope>NUCLEOTIDE SEQUENCE [LARGE SCALE GENOMIC DNA]</scope>
    <source>
        <strain evidence="1 2">RN42</strain>
    </source>
</reference>
<name>A0A3N4HV56_ASCIM</name>
<dbReference type="Proteomes" id="UP000275078">
    <property type="component" value="Unassembled WGS sequence"/>
</dbReference>
<proteinExistence type="predicted"/>
<protein>
    <submittedName>
        <fullName evidence="1">Uncharacterized protein</fullName>
    </submittedName>
</protein>
<dbReference type="EMBL" id="ML119818">
    <property type="protein sequence ID" value="RPA73534.1"/>
    <property type="molecule type" value="Genomic_DNA"/>
</dbReference>
<evidence type="ECO:0000313" key="1">
    <source>
        <dbReference type="EMBL" id="RPA73534.1"/>
    </source>
</evidence>
<dbReference type="AlphaFoldDB" id="A0A3N4HV56"/>
<keyword evidence="2" id="KW-1185">Reference proteome</keyword>
<evidence type="ECO:0000313" key="2">
    <source>
        <dbReference type="Proteomes" id="UP000275078"/>
    </source>
</evidence>
<gene>
    <name evidence="1" type="ORF">BJ508DRAFT_49401</name>
</gene>
<accession>A0A3N4HV56</accession>